<dbReference type="Pfam" id="PF00392">
    <property type="entry name" value="GntR"/>
    <property type="match status" value="1"/>
</dbReference>
<keyword evidence="2" id="KW-0238">DNA-binding</keyword>
<organism evidence="6 7">
    <name type="scientific">Pseudaquabacterium pictum</name>
    <dbReference type="NCBI Taxonomy" id="2315236"/>
    <lineage>
        <taxon>Bacteria</taxon>
        <taxon>Pseudomonadati</taxon>
        <taxon>Pseudomonadota</taxon>
        <taxon>Betaproteobacteria</taxon>
        <taxon>Burkholderiales</taxon>
        <taxon>Sphaerotilaceae</taxon>
        <taxon>Pseudaquabacterium</taxon>
    </lineage>
</organism>
<comment type="caution">
    <text evidence="6">The sequence shown here is derived from an EMBL/GenBank/DDBJ whole genome shotgun (WGS) entry which is preliminary data.</text>
</comment>
<proteinExistence type="predicted"/>
<keyword evidence="1" id="KW-0805">Transcription regulation</keyword>
<protein>
    <submittedName>
        <fullName evidence="6">GntR family transcriptional regulator</fullName>
    </submittedName>
</protein>
<dbReference type="GO" id="GO:0003700">
    <property type="term" value="F:DNA-binding transcription factor activity"/>
    <property type="evidence" value="ECO:0007669"/>
    <property type="project" value="InterPro"/>
</dbReference>
<dbReference type="Proteomes" id="UP000301751">
    <property type="component" value="Unassembled WGS sequence"/>
</dbReference>
<feature type="compositionally biased region" description="Basic and acidic residues" evidence="4">
    <location>
        <begin position="232"/>
        <end position="243"/>
    </location>
</feature>
<gene>
    <name evidence="6" type="ORF">AQPW35_26740</name>
</gene>
<dbReference type="SUPFAM" id="SSF46785">
    <property type="entry name" value="Winged helix' DNA-binding domain"/>
    <property type="match status" value="1"/>
</dbReference>
<dbReference type="PROSITE" id="PS50949">
    <property type="entry name" value="HTH_GNTR"/>
    <property type="match status" value="1"/>
</dbReference>
<dbReference type="AlphaFoldDB" id="A0A480AQA1"/>
<dbReference type="Gene3D" id="1.10.10.10">
    <property type="entry name" value="Winged helix-like DNA-binding domain superfamily/Winged helix DNA-binding domain"/>
    <property type="match status" value="1"/>
</dbReference>
<dbReference type="InterPro" id="IPR011711">
    <property type="entry name" value="GntR_C"/>
</dbReference>
<dbReference type="SMART" id="SM00345">
    <property type="entry name" value="HTH_GNTR"/>
    <property type="match status" value="1"/>
</dbReference>
<feature type="domain" description="HTH gntR-type" evidence="5">
    <location>
        <begin position="16"/>
        <end position="84"/>
    </location>
</feature>
<dbReference type="InterPro" id="IPR000524">
    <property type="entry name" value="Tscrpt_reg_HTH_GntR"/>
</dbReference>
<dbReference type="RefSeq" id="WP_137733333.1">
    <property type="nucleotide sequence ID" value="NZ_BJCL01000006.1"/>
</dbReference>
<dbReference type="InterPro" id="IPR036388">
    <property type="entry name" value="WH-like_DNA-bd_sf"/>
</dbReference>
<dbReference type="CDD" id="cd07377">
    <property type="entry name" value="WHTH_GntR"/>
    <property type="match status" value="1"/>
</dbReference>
<dbReference type="EMBL" id="BJCL01000006">
    <property type="protein sequence ID" value="GCL63593.1"/>
    <property type="molecule type" value="Genomic_DNA"/>
</dbReference>
<evidence type="ECO:0000259" key="5">
    <source>
        <dbReference type="PROSITE" id="PS50949"/>
    </source>
</evidence>
<evidence type="ECO:0000313" key="6">
    <source>
        <dbReference type="EMBL" id="GCL63593.1"/>
    </source>
</evidence>
<keyword evidence="7" id="KW-1185">Reference proteome</keyword>
<sequence>MIRSSLQSPSQPLANQRLSDQLADDLRRQIEGGLVQPGERLPTEQALAAQYAVSRTVVREAVSRLRSSGLLVARQGSGMFVAALDAARPLDFDSSVLANLGAVLDVVEVRRALESEVAALAAVRATAAQRAAIQDALALADASIASGSATVDEDLAFHQAVAEAAGNPQFPRLLRHLEQYLREAMTVTRRNESMKQDFITQVRQEHQAIADAILARDADAARAAATRHMHEAARRLHDSDAPIRRTAATAKRDTP</sequence>
<dbReference type="SMART" id="SM00895">
    <property type="entry name" value="FCD"/>
    <property type="match status" value="1"/>
</dbReference>
<name>A0A480AQA1_9BURK</name>
<evidence type="ECO:0000256" key="1">
    <source>
        <dbReference type="ARBA" id="ARBA00023015"/>
    </source>
</evidence>
<dbReference type="Pfam" id="PF07729">
    <property type="entry name" value="FCD"/>
    <property type="match status" value="1"/>
</dbReference>
<accession>A0A480AQA1</accession>
<dbReference type="InterPro" id="IPR036390">
    <property type="entry name" value="WH_DNA-bd_sf"/>
</dbReference>
<dbReference type="PANTHER" id="PTHR43537:SF5">
    <property type="entry name" value="UXU OPERON TRANSCRIPTIONAL REGULATOR"/>
    <property type="match status" value="1"/>
</dbReference>
<dbReference type="Gene3D" id="1.20.120.530">
    <property type="entry name" value="GntR ligand-binding domain-like"/>
    <property type="match status" value="1"/>
</dbReference>
<feature type="region of interest" description="Disordered" evidence="4">
    <location>
        <begin position="232"/>
        <end position="255"/>
    </location>
</feature>
<evidence type="ECO:0000256" key="2">
    <source>
        <dbReference type="ARBA" id="ARBA00023125"/>
    </source>
</evidence>
<evidence type="ECO:0000256" key="3">
    <source>
        <dbReference type="ARBA" id="ARBA00023163"/>
    </source>
</evidence>
<keyword evidence="3" id="KW-0804">Transcription</keyword>
<dbReference type="PANTHER" id="PTHR43537">
    <property type="entry name" value="TRANSCRIPTIONAL REGULATOR, GNTR FAMILY"/>
    <property type="match status" value="1"/>
</dbReference>
<dbReference type="InterPro" id="IPR008920">
    <property type="entry name" value="TF_FadR/GntR_C"/>
</dbReference>
<reference evidence="7" key="1">
    <citation type="submission" date="2019-03" db="EMBL/GenBank/DDBJ databases">
        <title>Aquabacterium pictum sp.nov., the first bacteriochlorophyll a-containing freshwater bacterium in the genus Aquabacterium of the class Betaproteobacteria.</title>
        <authorList>
            <person name="Hirose S."/>
            <person name="Tank M."/>
            <person name="Hara E."/>
            <person name="Tamaki H."/>
            <person name="Takaichi S."/>
            <person name="Haruta S."/>
            <person name="Hanada S."/>
        </authorList>
    </citation>
    <scope>NUCLEOTIDE SEQUENCE [LARGE SCALE GENOMIC DNA]</scope>
    <source>
        <strain evidence="7">W35</strain>
    </source>
</reference>
<dbReference type="GO" id="GO:0003677">
    <property type="term" value="F:DNA binding"/>
    <property type="evidence" value="ECO:0007669"/>
    <property type="project" value="UniProtKB-KW"/>
</dbReference>
<dbReference type="SUPFAM" id="SSF48008">
    <property type="entry name" value="GntR ligand-binding domain-like"/>
    <property type="match status" value="1"/>
</dbReference>
<dbReference type="OrthoDB" id="1040417at2"/>
<evidence type="ECO:0000313" key="7">
    <source>
        <dbReference type="Proteomes" id="UP000301751"/>
    </source>
</evidence>
<evidence type="ECO:0000256" key="4">
    <source>
        <dbReference type="SAM" id="MobiDB-lite"/>
    </source>
</evidence>
<dbReference type="PRINTS" id="PR00035">
    <property type="entry name" value="HTHGNTR"/>
</dbReference>